<feature type="domain" description="ATP-grasp" evidence="5">
    <location>
        <begin position="179"/>
        <end position="390"/>
    </location>
</feature>
<evidence type="ECO:0000259" key="5">
    <source>
        <dbReference type="PROSITE" id="PS50975"/>
    </source>
</evidence>
<dbReference type="AlphaFoldDB" id="A0A9W7BWS0"/>
<evidence type="ECO:0000256" key="2">
    <source>
        <dbReference type="ARBA" id="ARBA00022741"/>
    </source>
</evidence>
<gene>
    <name evidence="6" type="ORF">TrVE_jg3036</name>
</gene>
<dbReference type="Gene3D" id="3.30.470.20">
    <property type="entry name" value="ATP-grasp fold, B domain"/>
    <property type="match status" value="1"/>
</dbReference>
<dbReference type="Proteomes" id="UP001165160">
    <property type="component" value="Unassembled WGS sequence"/>
</dbReference>
<evidence type="ECO:0000256" key="4">
    <source>
        <dbReference type="PROSITE-ProRule" id="PRU00409"/>
    </source>
</evidence>
<keyword evidence="2 4" id="KW-0547">Nucleotide-binding</keyword>
<dbReference type="PANTHER" id="PTHR43585:SF2">
    <property type="entry name" value="ATP-GRASP ENZYME FSQD"/>
    <property type="match status" value="1"/>
</dbReference>
<protein>
    <recommendedName>
        <fullName evidence="5">ATP-grasp domain-containing protein</fullName>
    </recommendedName>
</protein>
<evidence type="ECO:0000256" key="1">
    <source>
        <dbReference type="ARBA" id="ARBA00022598"/>
    </source>
</evidence>
<dbReference type="GO" id="GO:0046872">
    <property type="term" value="F:metal ion binding"/>
    <property type="evidence" value="ECO:0007669"/>
    <property type="project" value="InterPro"/>
</dbReference>
<dbReference type="Pfam" id="PF13535">
    <property type="entry name" value="ATP-grasp_4"/>
    <property type="match status" value="1"/>
</dbReference>
<dbReference type="GO" id="GO:0016874">
    <property type="term" value="F:ligase activity"/>
    <property type="evidence" value="ECO:0007669"/>
    <property type="project" value="UniProtKB-KW"/>
</dbReference>
<evidence type="ECO:0000256" key="3">
    <source>
        <dbReference type="ARBA" id="ARBA00022840"/>
    </source>
</evidence>
<keyword evidence="1" id="KW-0436">Ligase</keyword>
<sequence length="496" mass="55000">MSSSARDSLGSLAIGAAIGIGATLIAQKASTSTDSFFGSGPSLVRKLSFKTPPCIVIIDPLSSGLTLASLLTLRGYAVIRVFSSNFPDELVNLVPKNLVRPVEWMETVYHSGDVNSTLTKIMKVSGVHVENFMVGCESGVELTDELTNLWVEKYKDKNCHVVTNGVGMSRARRDKYEMGEAVRGKGLRAAGQKLIQGSDPTAFSQLMSFVSTCKDPSGKFRVVLKPVASAGSEGVFFATNEEECRKYYDEIFGSTNVFGELNTSVLVQEFLEGKEYVVDSVSIEGIHKTVAIWEYDKRSANGAKFVYYGMRLYESETGEREDELVKYMHSVLDALEIRNGPSHGEVMWTSKGPCLVEVGSRPHGGEGTFVNLVEKPIGYSQLSVMIDAHENRHKFFNLPVRPPRLKAYAVETCLVANHEGTLHAIKGLEEVEKLQSFQEIEWKVKVGEHIPLTIDFLTSPAAIMLMHESKEVVERDFERIHEMELLDVRRVRLDTL</sequence>
<organism evidence="6 7">
    <name type="scientific">Triparma verrucosa</name>
    <dbReference type="NCBI Taxonomy" id="1606542"/>
    <lineage>
        <taxon>Eukaryota</taxon>
        <taxon>Sar</taxon>
        <taxon>Stramenopiles</taxon>
        <taxon>Ochrophyta</taxon>
        <taxon>Bolidophyceae</taxon>
        <taxon>Parmales</taxon>
        <taxon>Triparmaceae</taxon>
        <taxon>Triparma</taxon>
    </lineage>
</organism>
<dbReference type="InterPro" id="IPR011761">
    <property type="entry name" value="ATP-grasp"/>
</dbReference>
<evidence type="ECO:0000313" key="6">
    <source>
        <dbReference type="EMBL" id="GMH98921.1"/>
    </source>
</evidence>
<reference evidence="7" key="1">
    <citation type="journal article" date="2023" name="Commun. Biol.">
        <title>Genome analysis of Parmales, the sister group of diatoms, reveals the evolutionary specialization of diatoms from phago-mixotrophs to photoautotrophs.</title>
        <authorList>
            <person name="Ban H."/>
            <person name="Sato S."/>
            <person name="Yoshikawa S."/>
            <person name="Yamada K."/>
            <person name="Nakamura Y."/>
            <person name="Ichinomiya M."/>
            <person name="Sato N."/>
            <person name="Blanc-Mathieu R."/>
            <person name="Endo H."/>
            <person name="Kuwata A."/>
            <person name="Ogata H."/>
        </authorList>
    </citation>
    <scope>NUCLEOTIDE SEQUENCE [LARGE SCALE GENOMIC DNA]</scope>
    <source>
        <strain evidence="7">NIES 3699</strain>
    </source>
</reference>
<accession>A0A9W7BWS0</accession>
<proteinExistence type="predicted"/>
<keyword evidence="7" id="KW-1185">Reference proteome</keyword>
<evidence type="ECO:0000313" key="7">
    <source>
        <dbReference type="Proteomes" id="UP001165160"/>
    </source>
</evidence>
<dbReference type="EMBL" id="BRXX01000227">
    <property type="protein sequence ID" value="GMH98921.1"/>
    <property type="molecule type" value="Genomic_DNA"/>
</dbReference>
<dbReference type="PROSITE" id="PS50975">
    <property type="entry name" value="ATP_GRASP"/>
    <property type="match status" value="1"/>
</dbReference>
<keyword evidence="3 4" id="KW-0067">ATP-binding</keyword>
<dbReference type="PANTHER" id="PTHR43585">
    <property type="entry name" value="FUMIPYRROLE BIOSYNTHESIS PROTEIN C"/>
    <property type="match status" value="1"/>
</dbReference>
<comment type="caution">
    <text evidence="6">The sequence shown here is derived from an EMBL/GenBank/DDBJ whole genome shotgun (WGS) entry which is preliminary data.</text>
</comment>
<dbReference type="InterPro" id="IPR052032">
    <property type="entry name" value="ATP-dep_AA_Ligase"/>
</dbReference>
<dbReference type="SUPFAM" id="SSF56059">
    <property type="entry name" value="Glutathione synthetase ATP-binding domain-like"/>
    <property type="match status" value="1"/>
</dbReference>
<dbReference type="GO" id="GO:0005524">
    <property type="term" value="F:ATP binding"/>
    <property type="evidence" value="ECO:0007669"/>
    <property type="project" value="UniProtKB-UniRule"/>
</dbReference>
<name>A0A9W7BWS0_9STRA</name>